<dbReference type="EMBL" id="JACHNH010000001">
    <property type="protein sequence ID" value="MBB4764633.1"/>
    <property type="molecule type" value="Genomic_DNA"/>
</dbReference>
<keyword evidence="7" id="KW-1185">Reference proteome</keyword>
<keyword evidence="2" id="KW-0547">Nucleotide-binding</keyword>
<dbReference type="CDD" id="cd02037">
    <property type="entry name" value="Mrp_NBP35"/>
    <property type="match status" value="1"/>
</dbReference>
<dbReference type="GO" id="GO:0051539">
    <property type="term" value="F:4 iron, 4 sulfur cluster binding"/>
    <property type="evidence" value="ECO:0007669"/>
    <property type="project" value="TreeGrafter"/>
</dbReference>
<organism evidence="6 7">
    <name type="scientific">Actinoplanes digitatis</name>
    <dbReference type="NCBI Taxonomy" id="1868"/>
    <lineage>
        <taxon>Bacteria</taxon>
        <taxon>Bacillati</taxon>
        <taxon>Actinomycetota</taxon>
        <taxon>Actinomycetes</taxon>
        <taxon>Micromonosporales</taxon>
        <taxon>Micromonosporaceae</taxon>
        <taxon>Actinoplanes</taxon>
    </lineage>
</organism>
<keyword evidence="4" id="KW-0408">Iron</keyword>
<dbReference type="PANTHER" id="PTHR42961">
    <property type="entry name" value="IRON-SULFUR PROTEIN NUBPL"/>
    <property type="match status" value="1"/>
</dbReference>
<evidence type="ECO:0000256" key="1">
    <source>
        <dbReference type="ARBA" id="ARBA00022723"/>
    </source>
</evidence>
<evidence type="ECO:0000313" key="7">
    <source>
        <dbReference type="Proteomes" id="UP000578112"/>
    </source>
</evidence>
<evidence type="ECO:0000256" key="2">
    <source>
        <dbReference type="ARBA" id="ARBA00022741"/>
    </source>
</evidence>
<dbReference type="Pfam" id="PF10609">
    <property type="entry name" value="ParA"/>
    <property type="match status" value="1"/>
</dbReference>
<sequence>MGALGSSRPSPEQLPVIAVASGKGGVGKSSVAVALGRELVRSGVRAGLVDADIAGPDVPRMLGLRRDVPARTVTLARWAHDGRGGSGLEAMEVDGLKVASAGFLMAGNQGLALGSDLSDLMLGRLIKETNWGDVEVLVVDLPPGISFTQQGVLSGAGRVGTILVVTPAEVSHLDTGRALSTLREVRTPVLGGVENMAYFECPCCGERTDLHTPAPDERTIWAGGVERLARLPFRPDAAIASGDLAPVLDAVAAHIAA</sequence>
<dbReference type="GO" id="GO:0046872">
    <property type="term" value="F:metal ion binding"/>
    <property type="evidence" value="ECO:0007669"/>
    <property type="project" value="UniProtKB-KW"/>
</dbReference>
<dbReference type="InterPro" id="IPR019591">
    <property type="entry name" value="Mrp/NBP35_ATP-bd"/>
</dbReference>
<dbReference type="InterPro" id="IPR044304">
    <property type="entry name" value="NUBPL-like"/>
</dbReference>
<dbReference type="GO" id="GO:0016226">
    <property type="term" value="P:iron-sulfur cluster assembly"/>
    <property type="evidence" value="ECO:0007669"/>
    <property type="project" value="InterPro"/>
</dbReference>
<dbReference type="InterPro" id="IPR033756">
    <property type="entry name" value="YlxH/NBP35"/>
</dbReference>
<comment type="caution">
    <text evidence="6">The sequence shown here is derived from an EMBL/GenBank/DDBJ whole genome shotgun (WGS) entry which is preliminary data.</text>
</comment>
<proteinExistence type="predicted"/>
<evidence type="ECO:0000256" key="3">
    <source>
        <dbReference type="ARBA" id="ARBA00022840"/>
    </source>
</evidence>
<gene>
    <name evidence="6" type="ORF">BJ971_005189</name>
</gene>
<dbReference type="Gene3D" id="3.40.50.300">
    <property type="entry name" value="P-loop containing nucleotide triphosphate hydrolases"/>
    <property type="match status" value="1"/>
</dbReference>
<dbReference type="Proteomes" id="UP000578112">
    <property type="component" value="Unassembled WGS sequence"/>
</dbReference>
<dbReference type="GO" id="GO:0140663">
    <property type="term" value="F:ATP-dependent FeS chaperone activity"/>
    <property type="evidence" value="ECO:0007669"/>
    <property type="project" value="InterPro"/>
</dbReference>
<dbReference type="GO" id="GO:0005524">
    <property type="term" value="F:ATP binding"/>
    <property type="evidence" value="ECO:0007669"/>
    <property type="project" value="UniProtKB-KW"/>
</dbReference>
<keyword evidence="5" id="KW-0411">Iron-sulfur</keyword>
<evidence type="ECO:0000256" key="5">
    <source>
        <dbReference type="ARBA" id="ARBA00023014"/>
    </source>
</evidence>
<keyword evidence="3 6" id="KW-0067">ATP-binding</keyword>
<evidence type="ECO:0000313" key="6">
    <source>
        <dbReference type="EMBL" id="MBB4764633.1"/>
    </source>
</evidence>
<dbReference type="AlphaFoldDB" id="A0A7W7MRT6"/>
<reference evidence="6 7" key="1">
    <citation type="submission" date="2020-08" db="EMBL/GenBank/DDBJ databases">
        <title>Sequencing the genomes of 1000 actinobacteria strains.</title>
        <authorList>
            <person name="Klenk H.-P."/>
        </authorList>
    </citation>
    <scope>NUCLEOTIDE SEQUENCE [LARGE SCALE GENOMIC DNA]</scope>
    <source>
        <strain evidence="6 7">DSM 43149</strain>
    </source>
</reference>
<evidence type="ECO:0000256" key="4">
    <source>
        <dbReference type="ARBA" id="ARBA00023004"/>
    </source>
</evidence>
<name>A0A7W7MRT6_9ACTN</name>
<dbReference type="RefSeq" id="WP_184995801.1">
    <property type="nucleotide sequence ID" value="NZ_BOMK01000003.1"/>
</dbReference>
<accession>A0A7W7MRT6</accession>
<protein>
    <submittedName>
        <fullName evidence="6">ATP-binding protein involved in chromosome partitioning</fullName>
    </submittedName>
</protein>
<dbReference type="InterPro" id="IPR027417">
    <property type="entry name" value="P-loop_NTPase"/>
</dbReference>
<dbReference type="SUPFAM" id="SSF52540">
    <property type="entry name" value="P-loop containing nucleoside triphosphate hydrolases"/>
    <property type="match status" value="1"/>
</dbReference>
<dbReference type="PANTHER" id="PTHR42961:SF2">
    <property type="entry name" value="IRON-SULFUR PROTEIN NUBPL"/>
    <property type="match status" value="1"/>
</dbReference>
<keyword evidence="1" id="KW-0479">Metal-binding</keyword>